<dbReference type="InterPro" id="IPR033900">
    <property type="entry name" value="Gram_neg_porin_domain"/>
</dbReference>
<evidence type="ECO:0000256" key="2">
    <source>
        <dbReference type="ARBA" id="ARBA00011233"/>
    </source>
</evidence>
<evidence type="ECO:0000256" key="5">
    <source>
        <dbReference type="ARBA" id="ARBA00022692"/>
    </source>
</evidence>
<proteinExistence type="predicted"/>
<dbReference type="GO" id="GO:0006811">
    <property type="term" value="P:monoatomic ion transport"/>
    <property type="evidence" value="ECO:0007669"/>
    <property type="project" value="UniProtKB-KW"/>
</dbReference>
<evidence type="ECO:0000256" key="7">
    <source>
        <dbReference type="ARBA" id="ARBA00023065"/>
    </source>
</evidence>
<evidence type="ECO:0000259" key="12">
    <source>
        <dbReference type="Pfam" id="PF13609"/>
    </source>
</evidence>
<dbReference type="InterPro" id="IPR050298">
    <property type="entry name" value="Gram-neg_bact_OMP"/>
</dbReference>
<dbReference type="PANTHER" id="PTHR34501:SF9">
    <property type="entry name" value="MAJOR OUTER MEMBRANE PROTEIN P.IA"/>
    <property type="match status" value="1"/>
</dbReference>
<evidence type="ECO:0000256" key="8">
    <source>
        <dbReference type="ARBA" id="ARBA00023114"/>
    </source>
</evidence>
<sequence length="377" mass="40020">MKKSNLGLAACAAFSLGFGATEVHAQSSVTLYGMVDVNVRSIHNGGGGTVVGMGEGTLNASRFGFKGIEDLSGGWKAGFVLESGFRPYNGAQSDANRLFNRRATVSMINDNYGELRLGRDNSPAYWNLIMFDPYGGGGVGSFINLFTAGGFSTPLLSGAGTLSRTDNSITYWLPKNLGGVYGQFQYSFNNSPGFAGSATGYGNKQWGGRLGYANGPLDVAAVVNSTQLDGNNTWNLYDIGASYMIGRTRVMAQYSFMNTSITDSWEKRSGQHTFMIGATIPIYDYTITTSYSHAQGTGGLSDLRADMYALGGILDLSKRTALYANVAAIKNRSKAAYITGPEAKVTPSSFKANGAYTPGNMAGKSSVGMELGIRTIF</sequence>
<evidence type="ECO:0000256" key="9">
    <source>
        <dbReference type="ARBA" id="ARBA00023136"/>
    </source>
</evidence>
<dbReference type="AlphaFoldDB" id="A0A5E4XA36"/>
<evidence type="ECO:0000256" key="11">
    <source>
        <dbReference type="SAM" id="SignalP"/>
    </source>
</evidence>
<keyword evidence="6 11" id="KW-0732">Signal</keyword>
<comment type="subcellular location">
    <subcellularLocation>
        <location evidence="1">Cell outer membrane</location>
        <topology evidence="1">Multi-pass membrane protein</topology>
    </subcellularLocation>
</comment>
<dbReference type="Proteomes" id="UP000343317">
    <property type="component" value="Unassembled WGS sequence"/>
</dbReference>
<keyword evidence="9" id="KW-0472">Membrane</keyword>
<dbReference type="GO" id="GO:0015288">
    <property type="term" value="F:porin activity"/>
    <property type="evidence" value="ECO:0007669"/>
    <property type="project" value="UniProtKB-KW"/>
</dbReference>
<dbReference type="EMBL" id="CABPSM010000011">
    <property type="protein sequence ID" value="VVE33000.1"/>
    <property type="molecule type" value="Genomic_DNA"/>
</dbReference>
<gene>
    <name evidence="13" type="ORF">PHO31112_03736</name>
</gene>
<keyword evidence="5" id="KW-0812">Transmembrane</keyword>
<dbReference type="CDD" id="cd00342">
    <property type="entry name" value="gram_neg_porins"/>
    <property type="match status" value="1"/>
</dbReference>
<organism evidence="13 14">
    <name type="scientific">Pandoraea horticolens</name>
    <dbReference type="NCBI Taxonomy" id="2508298"/>
    <lineage>
        <taxon>Bacteria</taxon>
        <taxon>Pseudomonadati</taxon>
        <taxon>Pseudomonadota</taxon>
        <taxon>Betaproteobacteria</taxon>
        <taxon>Burkholderiales</taxon>
        <taxon>Burkholderiaceae</taxon>
        <taxon>Pandoraea</taxon>
    </lineage>
</organism>
<keyword evidence="10" id="KW-0998">Cell outer membrane</keyword>
<protein>
    <submittedName>
        <fullName evidence="13">Porin</fullName>
    </submittedName>
</protein>
<keyword evidence="14" id="KW-1185">Reference proteome</keyword>
<comment type="subunit">
    <text evidence="2">Homotrimer.</text>
</comment>
<dbReference type="RefSeq" id="WP_150621812.1">
    <property type="nucleotide sequence ID" value="NZ_CABPSM010000011.1"/>
</dbReference>
<dbReference type="Pfam" id="PF13609">
    <property type="entry name" value="Porin_4"/>
    <property type="match status" value="1"/>
</dbReference>
<feature type="signal peptide" evidence="11">
    <location>
        <begin position="1"/>
        <end position="25"/>
    </location>
</feature>
<reference evidence="13 14" key="1">
    <citation type="submission" date="2019-08" db="EMBL/GenBank/DDBJ databases">
        <authorList>
            <person name="Peeters C."/>
        </authorList>
    </citation>
    <scope>NUCLEOTIDE SEQUENCE [LARGE SCALE GENOMIC DNA]</scope>
    <source>
        <strain evidence="13 14">LMG 31112</strain>
    </source>
</reference>
<name>A0A5E4XA36_9BURK</name>
<dbReference type="GO" id="GO:0009279">
    <property type="term" value="C:cell outer membrane"/>
    <property type="evidence" value="ECO:0007669"/>
    <property type="project" value="UniProtKB-SubCell"/>
</dbReference>
<keyword evidence="4" id="KW-1134">Transmembrane beta strand</keyword>
<evidence type="ECO:0000256" key="6">
    <source>
        <dbReference type="ARBA" id="ARBA00022729"/>
    </source>
</evidence>
<dbReference type="InterPro" id="IPR023614">
    <property type="entry name" value="Porin_dom_sf"/>
</dbReference>
<accession>A0A5E4XA36</accession>
<dbReference type="Gene3D" id="2.40.160.10">
    <property type="entry name" value="Porin"/>
    <property type="match status" value="1"/>
</dbReference>
<keyword evidence="3" id="KW-0813">Transport</keyword>
<dbReference type="GO" id="GO:0046930">
    <property type="term" value="C:pore complex"/>
    <property type="evidence" value="ECO:0007669"/>
    <property type="project" value="UniProtKB-KW"/>
</dbReference>
<dbReference type="SUPFAM" id="SSF56935">
    <property type="entry name" value="Porins"/>
    <property type="match status" value="1"/>
</dbReference>
<feature type="chain" id="PRO_5022813188" evidence="11">
    <location>
        <begin position="26"/>
        <end position="377"/>
    </location>
</feature>
<evidence type="ECO:0000313" key="14">
    <source>
        <dbReference type="Proteomes" id="UP000343317"/>
    </source>
</evidence>
<evidence type="ECO:0000256" key="1">
    <source>
        <dbReference type="ARBA" id="ARBA00004571"/>
    </source>
</evidence>
<keyword evidence="8" id="KW-0626">Porin</keyword>
<dbReference type="PANTHER" id="PTHR34501">
    <property type="entry name" value="PROTEIN YDDL-RELATED"/>
    <property type="match status" value="1"/>
</dbReference>
<evidence type="ECO:0000256" key="10">
    <source>
        <dbReference type="ARBA" id="ARBA00023237"/>
    </source>
</evidence>
<feature type="domain" description="Porin" evidence="12">
    <location>
        <begin position="12"/>
        <end position="332"/>
    </location>
</feature>
<evidence type="ECO:0000313" key="13">
    <source>
        <dbReference type="EMBL" id="VVE33000.1"/>
    </source>
</evidence>
<evidence type="ECO:0000256" key="4">
    <source>
        <dbReference type="ARBA" id="ARBA00022452"/>
    </source>
</evidence>
<keyword evidence="7" id="KW-0406">Ion transport</keyword>
<evidence type="ECO:0000256" key="3">
    <source>
        <dbReference type="ARBA" id="ARBA00022448"/>
    </source>
</evidence>